<accession>A0A819SUK4</accession>
<dbReference type="EMBL" id="CAJOAY010004342">
    <property type="protein sequence ID" value="CAF4065716.1"/>
    <property type="molecule type" value="Genomic_DNA"/>
</dbReference>
<comment type="caution">
    <text evidence="1">The sequence shown here is derived from an EMBL/GenBank/DDBJ whole genome shotgun (WGS) entry which is preliminary data.</text>
</comment>
<sequence length="65" mass="7680">SWHGYARYSVYDDIPWDEFLSLNYRNKKDLLTQNGKINSIDKYRRTVEINVRPPPIVLLNPEDAA</sequence>
<dbReference type="Proteomes" id="UP000663881">
    <property type="component" value="Unassembled WGS sequence"/>
</dbReference>
<organism evidence="1 2">
    <name type="scientific">Adineta steineri</name>
    <dbReference type="NCBI Taxonomy" id="433720"/>
    <lineage>
        <taxon>Eukaryota</taxon>
        <taxon>Metazoa</taxon>
        <taxon>Spiralia</taxon>
        <taxon>Gnathifera</taxon>
        <taxon>Rotifera</taxon>
        <taxon>Eurotatoria</taxon>
        <taxon>Bdelloidea</taxon>
        <taxon>Adinetida</taxon>
        <taxon>Adinetidae</taxon>
        <taxon>Adineta</taxon>
    </lineage>
</organism>
<evidence type="ECO:0000313" key="1">
    <source>
        <dbReference type="EMBL" id="CAF4065716.1"/>
    </source>
</evidence>
<evidence type="ECO:0000313" key="2">
    <source>
        <dbReference type="Proteomes" id="UP000663881"/>
    </source>
</evidence>
<name>A0A819SUK4_9BILA</name>
<reference evidence="1" key="1">
    <citation type="submission" date="2021-02" db="EMBL/GenBank/DDBJ databases">
        <authorList>
            <person name="Nowell W R."/>
        </authorList>
    </citation>
    <scope>NUCLEOTIDE SEQUENCE</scope>
</reference>
<dbReference type="AlphaFoldDB" id="A0A819SUK4"/>
<feature type="non-terminal residue" evidence="1">
    <location>
        <position position="1"/>
    </location>
</feature>
<protein>
    <submittedName>
        <fullName evidence="1">Uncharacterized protein</fullName>
    </submittedName>
</protein>
<gene>
    <name evidence="1" type="ORF">OKA104_LOCUS33661</name>
</gene>
<proteinExistence type="predicted"/>